<evidence type="ECO:0000313" key="2">
    <source>
        <dbReference type="EMBL" id="CAB3375597.1"/>
    </source>
</evidence>
<dbReference type="AlphaFoldDB" id="A0A8S1D200"/>
<dbReference type="SUPFAM" id="SSF46579">
    <property type="entry name" value="Prefoldin"/>
    <property type="match status" value="1"/>
</dbReference>
<proteinExistence type="predicted"/>
<dbReference type="InterPro" id="IPR009053">
    <property type="entry name" value="Prefoldin"/>
</dbReference>
<reference evidence="2 3" key="1">
    <citation type="submission" date="2020-04" db="EMBL/GenBank/DDBJ databases">
        <authorList>
            <person name="Alioto T."/>
            <person name="Alioto T."/>
            <person name="Gomez Garrido J."/>
        </authorList>
    </citation>
    <scope>NUCLEOTIDE SEQUENCE [LARGE SCALE GENOMIC DNA]</scope>
</reference>
<feature type="coiled-coil region" evidence="1">
    <location>
        <begin position="17"/>
        <end position="44"/>
    </location>
</feature>
<keyword evidence="1" id="KW-0175">Coiled coil</keyword>
<dbReference type="CDD" id="cd23158">
    <property type="entry name" value="Prefoldin_UXT"/>
    <property type="match status" value="1"/>
</dbReference>
<dbReference type="EMBL" id="CADEPI010000115">
    <property type="protein sequence ID" value="CAB3375597.1"/>
    <property type="molecule type" value="Genomic_DNA"/>
</dbReference>
<evidence type="ECO:0000313" key="3">
    <source>
        <dbReference type="Proteomes" id="UP000494165"/>
    </source>
</evidence>
<sequence length="176" mass="20084">MEQELETTRMRIFSNMLMTQKEDLKIAYERREKMKQELLDYNELANTVNIMLENKDVQENGLQTSVNLGCDFYVDSVVKKPEKIVVSLGLDLFVEYTLPDALKVVAAKQAVLEHQIDYMTQQIAQIEGFIALSTTALGSNAQLHPSEFEHLSASSLKNKPTIFDCLQNQLLNQLKQ</sequence>
<accession>A0A8S1D200</accession>
<gene>
    <name evidence="2" type="ORF">CLODIP_2_CD12795</name>
</gene>
<dbReference type="Pfam" id="PF02996">
    <property type="entry name" value="Prefoldin"/>
    <property type="match status" value="1"/>
</dbReference>
<keyword evidence="3" id="KW-1185">Reference proteome</keyword>
<evidence type="ECO:0000256" key="1">
    <source>
        <dbReference type="SAM" id="Coils"/>
    </source>
</evidence>
<organism evidence="2 3">
    <name type="scientific">Cloeon dipterum</name>
    <dbReference type="NCBI Taxonomy" id="197152"/>
    <lineage>
        <taxon>Eukaryota</taxon>
        <taxon>Metazoa</taxon>
        <taxon>Ecdysozoa</taxon>
        <taxon>Arthropoda</taxon>
        <taxon>Hexapoda</taxon>
        <taxon>Insecta</taxon>
        <taxon>Pterygota</taxon>
        <taxon>Palaeoptera</taxon>
        <taxon>Ephemeroptera</taxon>
        <taxon>Pisciforma</taxon>
        <taxon>Baetidae</taxon>
        <taxon>Cloeon</taxon>
    </lineage>
</organism>
<protein>
    <submittedName>
        <fullName evidence="2">Uncharacterized protein</fullName>
    </submittedName>
</protein>
<comment type="caution">
    <text evidence="2">The sequence shown here is derived from an EMBL/GenBank/DDBJ whole genome shotgun (WGS) entry which is preliminary data.</text>
</comment>
<dbReference type="InterPro" id="IPR004127">
    <property type="entry name" value="Prefoldin_subunit_alpha"/>
</dbReference>
<dbReference type="OrthoDB" id="433124at2759"/>
<dbReference type="Gene3D" id="1.10.287.370">
    <property type="match status" value="1"/>
</dbReference>
<dbReference type="Proteomes" id="UP000494165">
    <property type="component" value="Unassembled WGS sequence"/>
</dbReference>
<name>A0A8S1D200_9INSE</name>